<sequence>MQNKNYAVESVLDLNASNIWGLDAMELAELWNNEKKDEDSPASEDKILNVLRRAFEVTQFDSENEREAAKYKTGSYVILSHFDEKKKGAIAIRKKEIKRITDLSYENVKYISAATLLELIERNFGGGWDSISLAIKDIIESAFDISTTTLPASRIHAKGGTMERKVADGYEYLEVPKGTWVEAIFAKKKDLQEKLRFVPEPQYDEDGNRRHVADENDDDDAAENDEESFYESYTPEADVKDVDDMSDEL</sequence>
<comment type="caution">
    <text evidence="2">The sequence shown here is derived from an EMBL/GenBank/DDBJ whole genome shotgun (WGS) entry which is preliminary data.</text>
</comment>
<evidence type="ECO:0000313" key="2">
    <source>
        <dbReference type="EMBL" id="MBU3854187.1"/>
    </source>
</evidence>
<dbReference type="Proteomes" id="UP000823865">
    <property type="component" value="Unassembled WGS sequence"/>
</dbReference>
<evidence type="ECO:0000313" key="3">
    <source>
        <dbReference type="Proteomes" id="UP000823865"/>
    </source>
</evidence>
<evidence type="ECO:0000256" key="1">
    <source>
        <dbReference type="SAM" id="MobiDB-lite"/>
    </source>
</evidence>
<accession>A0A9E2L731</accession>
<feature type="region of interest" description="Disordered" evidence="1">
    <location>
        <begin position="198"/>
        <end position="249"/>
    </location>
</feature>
<gene>
    <name evidence="2" type="ORF">H9789_10330</name>
</gene>
<proteinExistence type="predicted"/>
<feature type="compositionally biased region" description="Acidic residues" evidence="1">
    <location>
        <begin position="215"/>
        <end position="229"/>
    </location>
</feature>
<reference evidence="2" key="1">
    <citation type="journal article" date="2021" name="PeerJ">
        <title>Extensive microbial diversity within the chicken gut microbiome revealed by metagenomics and culture.</title>
        <authorList>
            <person name="Gilroy R."/>
            <person name="Ravi A."/>
            <person name="Getino M."/>
            <person name="Pursley I."/>
            <person name="Horton D.L."/>
            <person name="Alikhan N.F."/>
            <person name="Baker D."/>
            <person name="Gharbi K."/>
            <person name="Hall N."/>
            <person name="Watson M."/>
            <person name="Adriaenssens E.M."/>
            <person name="Foster-Nyarko E."/>
            <person name="Jarju S."/>
            <person name="Secka A."/>
            <person name="Antonio M."/>
            <person name="Oren A."/>
            <person name="Chaudhuri R.R."/>
            <person name="La Ragione R."/>
            <person name="Hildebrand F."/>
            <person name="Pallen M.J."/>
        </authorList>
    </citation>
    <scope>NUCLEOTIDE SEQUENCE</scope>
    <source>
        <strain evidence="2">G3-2149</strain>
    </source>
</reference>
<dbReference type="EMBL" id="JAHLFU010000214">
    <property type="protein sequence ID" value="MBU3854187.1"/>
    <property type="molecule type" value="Genomic_DNA"/>
</dbReference>
<name>A0A9E2L731_9BACT</name>
<protein>
    <submittedName>
        <fullName evidence="2">Uncharacterized protein</fullName>
    </submittedName>
</protein>
<reference evidence="2" key="2">
    <citation type="submission" date="2021-04" db="EMBL/GenBank/DDBJ databases">
        <authorList>
            <person name="Gilroy R."/>
        </authorList>
    </citation>
    <scope>NUCLEOTIDE SEQUENCE</scope>
    <source>
        <strain evidence="2">G3-2149</strain>
    </source>
</reference>
<organism evidence="2 3">
    <name type="scientific">Candidatus Paraprevotella stercoravium</name>
    <dbReference type="NCBI Taxonomy" id="2838725"/>
    <lineage>
        <taxon>Bacteria</taxon>
        <taxon>Pseudomonadati</taxon>
        <taxon>Bacteroidota</taxon>
        <taxon>Bacteroidia</taxon>
        <taxon>Bacteroidales</taxon>
        <taxon>Prevotellaceae</taxon>
        <taxon>Paraprevotella</taxon>
    </lineage>
</organism>
<dbReference type="AlphaFoldDB" id="A0A9E2L731"/>